<name>A0A495QT98_9ACTN</name>
<dbReference type="RefSeq" id="WP_121434612.1">
    <property type="nucleotide sequence ID" value="NZ_RBWU01000002.1"/>
</dbReference>
<comment type="similarity">
    <text evidence="1">Belongs to the barstar family.</text>
</comment>
<accession>A0A495QT98</accession>
<evidence type="ECO:0000259" key="2">
    <source>
        <dbReference type="Pfam" id="PF01337"/>
    </source>
</evidence>
<feature type="domain" description="Barstar (barnase inhibitor)" evidence="2">
    <location>
        <begin position="313"/>
        <end position="375"/>
    </location>
</feature>
<dbReference type="InterPro" id="IPR000468">
    <property type="entry name" value="Barstar"/>
</dbReference>
<sequence>MSEWVEQPVAPRWLLVDDERDEESAQERSLALCVDIDGLFVEPAPAPVAELYTLIGCEPAGTLRDVLSLIGTDQAWLASIILDPVHDPERPLPRGCQRYSHGCSCMEELCDVTVIGQRPSPAGSGLMDIDLRGYLRILPEDHWPPARPPAAQAFVLSDTDGSALGRCHRTDGIFRERARPPIRPVTLVGCRPAPPLQDMLERRSARRSHFRAMIHAVDRGGNVVSTSHMLSVTVTGTRPSPLGVGLVDIDLDSGFADPLPHGAREIWDLWHEGRPTRPNLWSGYDRALRNEWCRAAVSHHLHDQPDRPPGRTYDLDGRYVTDLEGFYCALGEAVNGPGGYFGWDPQGLGECLRGEWGATPPFRLRWHHSDVARRHLVPGYDRPSYDIRGWHPRTTLRDILEFLTDADITVDLR</sequence>
<dbReference type="AlphaFoldDB" id="A0A495QT98"/>
<dbReference type="Proteomes" id="UP000274601">
    <property type="component" value="Unassembled WGS sequence"/>
</dbReference>
<dbReference type="Pfam" id="PF01337">
    <property type="entry name" value="Barstar"/>
    <property type="match status" value="1"/>
</dbReference>
<dbReference type="InterPro" id="IPR035905">
    <property type="entry name" value="Barstar-like_sf"/>
</dbReference>
<evidence type="ECO:0000313" key="4">
    <source>
        <dbReference type="Proteomes" id="UP000274601"/>
    </source>
</evidence>
<protein>
    <submittedName>
        <fullName evidence="3">Barstar (Barnase inhibitor)</fullName>
    </submittedName>
</protein>
<dbReference type="SUPFAM" id="SSF52038">
    <property type="entry name" value="Barstar-related"/>
    <property type="match status" value="1"/>
</dbReference>
<reference evidence="3 4" key="1">
    <citation type="submission" date="2018-10" db="EMBL/GenBank/DDBJ databases">
        <title>Genomic Encyclopedia of Archaeal and Bacterial Type Strains, Phase II (KMG-II): from individual species to whole genera.</title>
        <authorList>
            <person name="Goeker M."/>
        </authorList>
    </citation>
    <scope>NUCLEOTIDE SEQUENCE [LARGE SCALE GENOMIC DNA]</scope>
    <source>
        <strain evidence="3 4">DSM 43383</strain>
    </source>
</reference>
<organism evidence="3 4">
    <name type="scientific">Actinomadura pelletieri DSM 43383</name>
    <dbReference type="NCBI Taxonomy" id="1120940"/>
    <lineage>
        <taxon>Bacteria</taxon>
        <taxon>Bacillati</taxon>
        <taxon>Actinomycetota</taxon>
        <taxon>Actinomycetes</taxon>
        <taxon>Streptosporangiales</taxon>
        <taxon>Thermomonosporaceae</taxon>
        <taxon>Actinomadura</taxon>
    </lineage>
</organism>
<dbReference type="Gene3D" id="3.30.370.10">
    <property type="entry name" value="Barstar-like"/>
    <property type="match status" value="1"/>
</dbReference>
<dbReference type="EMBL" id="RBWU01000002">
    <property type="protein sequence ID" value="RKS76736.1"/>
    <property type="molecule type" value="Genomic_DNA"/>
</dbReference>
<gene>
    <name evidence="3" type="ORF">BZB76_2094</name>
</gene>
<evidence type="ECO:0000313" key="3">
    <source>
        <dbReference type="EMBL" id="RKS76736.1"/>
    </source>
</evidence>
<comment type="caution">
    <text evidence="3">The sequence shown here is derived from an EMBL/GenBank/DDBJ whole genome shotgun (WGS) entry which is preliminary data.</text>
</comment>
<keyword evidence="4" id="KW-1185">Reference proteome</keyword>
<evidence type="ECO:0000256" key="1">
    <source>
        <dbReference type="ARBA" id="ARBA00006845"/>
    </source>
</evidence>
<proteinExistence type="inferred from homology"/>
<dbReference type="OrthoDB" id="8859549at2"/>